<evidence type="ECO:0000256" key="3">
    <source>
        <dbReference type="SAM" id="MobiDB-lite"/>
    </source>
</evidence>
<reference evidence="6" key="1">
    <citation type="submission" date="2020-11" db="EMBL/GenBank/DDBJ databases">
        <title>Adaptations for nitrogen fixation in a non-lichenized fungal sporocarp promotes dispersal by wood-feeding termites.</title>
        <authorList>
            <consortium name="DOE Joint Genome Institute"/>
            <person name="Koch R.A."/>
            <person name="Yoon G."/>
            <person name="Arayal U."/>
            <person name="Lail K."/>
            <person name="Amirebrahimi M."/>
            <person name="Labutti K."/>
            <person name="Lipzen A."/>
            <person name="Riley R."/>
            <person name="Barry K."/>
            <person name="Henrissat B."/>
            <person name="Grigoriev I.V."/>
            <person name="Herr J.R."/>
            <person name="Aime M.C."/>
        </authorList>
    </citation>
    <scope>NUCLEOTIDE SEQUENCE</scope>
    <source>
        <strain evidence="6">MCA 3950</strain>
    </source>
</reference>
<dbReference type="Pfam" id="PF00035">
    <property type="entry name" value="dsrm"/>
    <property type="match status" value="1"/>
</dbReference>
<dbReference type="CDD" id="cd00593">
    <property type="entry name" value="RIBOc"/>
    <property type="match status" value="1"/>
</dbReference>
<accession>A0A9P8AZT5</accession>
<evidence type="ECO:0000256" key="1">
    <source>
        <dbReference type="ARBA" id="ARBA00022884"/>
    </source>
</evidence>
<dbReference type="Proteomes" id="UP000812287">
    <property type="component" value="Unassembled WGS sequence"/>
</dbReference>
<proteinExistence type="predicted"/>
<dbReference type="SMART" id="SM00358">
    <property type="entry name" value="DSRM"/>
    <property type="match status" value="1"/>
</dbReference>
<organism evidence="6 7">
    <name type="scientific">Guyanagaster necrorhizus</name>
    <dbReference type="NCBI Taxonomy" id="856835"/>
    <lineage>
        <taxon>Eukaryota</taxon>
        <taxon>Fungi</taxon>
        <taxon>Dikarya</taxon>
        <taxon>Basidiomycota</taxon>
        <taxon>Agaricomycotina</taxon>
        <taxon>Agaricomycetes</taxon>
        <taxon>Agaricomycetidae</taxon>
        <taxon>Agaricales</taxon>
        <taxon>Marasmiineae</taxon>
        <taxon>Physalacriaceae</taxon>
        <taxon>Guyanagaster</taxon>
    </lineage>
</organism>
<keyword evidence="7" id="KW-1185">Reference proteome</keyword>
<name>A0A9P8AZT5_9AGAR</name>
<evidence type="ECO:0000259" key="4">
    <source>
        <dbReference type="PROSITE" id="PS50137"/>
    </source>
</evidence>
<feature type="domain" description="DRBM" evidence="4">
    <location>
        <begin position="187"/>
        <end position="257"/>
    </location>
</feature>
<evidence type="ECO:0000313" key="7">
    <source>
        <dbReference type="Proteomes" id="UP000812287"/>
    </source>
</evidence>
<gene>
    <name evidence="6" type="ORF">BT62DRAFT_1071442</name>
</gene>
<dbReference type="SMART" id="SM00535">
    <property type="entry name" value="RIBOc"/>
    <property type="match status" value="1"/>
</dbReference>
<evidence type="ECO:0000313" key="6">
    <source>
        <dbReference type="EMBL" id="KAG7452287.1"/>
    </source>
</evidence>
<dbReference type="AlphaFoldDB" id="A0A9P8AZT5"/>
<dbReference type="CDD" id="cd10845">
    <property type="entry name" value="DSRM_RNAse_III_family"/>
    <property type="match status" value="1"/>
</dbReference>
<dbReference type="OrthoDB" id="3353871at2759"/>
<dbReference type="EMBL" id="MU250524">
    <property type="protein sequence ID" value="KAG7452287.1"/>
    <property type="molecule type" value="Genomic_DNA"/>
</dbReference>
<dbReference type="PROSITE" id="PS50137">
    <property type="entry name" value="DS_RBD"/>
    <property type="match status" value="1"/>
</dbReference>
<dbReference type="Gene3D" id="1.10.1520.10">
    <property type="entry name" value="Ribonuclease III domain"/>
    <property type="match status" value="1"/>
</dbReference>
<feature type="compositionally biased region" description="Pro residues" evidence="3">
    <location>
        <begin position="161"/>
        <end position="182"/>
    </location>
</feature>
<dbReference type="GO" id="GO:0003723">
    <property type="term" value="F:RNA binding"/>
    <property type="evidence" value="ECO:0007669"/>
    <property type="project" value="UniProtKB-UniRule"/>
</dbReference>
<feature type="domain" description="RNase III" evidence="5">
    <location>
        <begin position="10"/>
        <end position="129"/>
    </location>
</feature>
<evidence type="ECO:0000256" key="2">
    <source>
        <dbReference type="PROSITE-ProRule" id="PRU00266"/>
    </source>
</evidence>
<protein>
    <submittedName>
        <fullName evidence="6">Uncharacterized protein</fullName>
    </submittedName>
</protein>
<dbReference type="RefSeq" id="XP_043045787.1">
    <property type="nucleotide sequence ID" value="XM_043178756.1"/>
</dbReference>
<evidence type="ECO:0000259" key="5">
    <source>
        <dbReference type="PROSITE" id="PS50142"/>
    </source>
</evidence>
<dbReference type="InterPro" id="IPR000999">
    <property type="entry name" value="RNase_III_dom"/>
</dbReference>
<dbReference type="GO" id="GO:0006396">
    <property type="term" value="P:RNA processing"/>
    <property type="evidence" value="ECO:0007669"/>
    <property type="project" value="InterPro"/>
</dbReference>
<dbReference type="Gene3D" id="3.30.160.20">
    <property type="match status" value="1"/>
</dbReference>
<dbReference type="InterPro" id="IPR014720">
    <property type="entry name" value="dsRBD_dom"/>
</dbReference>
<sequence length="258" mass="28692">MEPLPPLPKINGDYNIMLDVYTHRTARPNAGADVMDEEYGNTERLAEVGKRILDLAVIHHFFSLRPHLAAEEITIRKDETLSDDTIVRWTERYDLKKKIRAFPHTVLDDPNELRVFFHTFIGALYIRNGMTEVQDWISRLIDPTSEPATINSPPQQTQSPPTQPPQSALPPPLSFNPASPPPMQGVNPFITLQLVNQTAAQKGYVVTYNAQSEGPAHAPTWTVQCLLSGTVAGTGRGRSQKLAREEAAKQAWSALGVH</sequence>
<dbReference type="GO" id="GO:0004525">
    <property type="term" value="F:ribonuclease III activity"/>
    <property type="evidence" value="ECO:0007669"/>
    <property type="project" value="InterPro"/>
</dbReference>
<feature type="region of interest" description="Disordered" evidence="3">
    <location>
        <begin position="144"/>
        <end position="182"/>
    </location>
</feature>
<dbReference type="SUPFAM" id="SSF69065">
    <property type="entry name" value="RNase III domain-like"/>
    <property type="match status" value="1"/>
</dbReference>
<dbReference type="SUPFAM" id="SSF54768">
    <property type="entry name" value="dsRNA-binding domain-like"/>
    <property type="match status" value="1"/>
</dbReference>
<keyword evidence="1 2" id="KW-0694">RNA-binding</keyword>
<dbReference type="PROSITE" id="PS50142">
    <property type="entry name" value="RNASE_3_2"/>
    <property type="match status" value="1"/>
</dbReference>
<comment type="caution">
    <text evidence="6">The sequence shown here is derived from an EMBL/GenBank/DDBJ whole genome shotgun (WGS) entry which is preliminary data.</text>
</comment>
<dbReference type="InterPro" id="IPR036389">
    <property type="entry name" value="RNase_III_sf"/>
</dbReference>
<dbReference type="GeneID" id="66101050"/>